<dbReference type="PANTHER" id="PTHR43547:SF2">
    <property type="entry name" value="HYBRID SIGNAL TRANSDUCTION HISTIDINE KINASE C"/>
    <property type="match status" value="1"/>
</dbReference>
<organism evidence="4 5">
    <name type="scientific">Bacteroides reticulotermitis JCM 10512</name>
    <dbReference type="NCBI Taxonomy" id="1445607"/>
    <lineage>
        <taxon>Bacteria</taxon>
        <taxon>Pseudomonadati</taxon>
        <taxon>Bacteroidota</taxon>
        <taxon>Bacteroidia</taxon>
        <taxon>Bacteroidales</taxon>
        <taxon>Bacteroidaceae</taxon>
        <taxon>Bacteroides</taxon>
    </lineage>
</organism>
<dbReference type="STRING" id="1445607.JCM10512_3229"/>
<keyword evidence="4" id="KW-0238">DNA-binding</keyword>
<evidence type="ECO:0000313" key="4">
    <source>
        <dbReference type="EMBL" id="GAE84855.1"/>
    </source>
</evidence>
<keyword evidence="1" id="KW-0597">Phosphoprotein</keyword>
<evidence type="ECO:0000313" key="5">
    <source>
        <dbReference type="Proteomes" id="UP000019131"/>
    </source>
</evidence>
<accession>W4UUC9</accession>
<evidence type="ECO:0000259" key="3">
    <source>
        <dbReference type="PROSITE" id="PS50110"/>
    </source>
</evidence>
<dbReference type="InterPro" id="IPR011006">
    <property type="entry name" value="CheY-like_superfamily"/>
</dbReference>
<protein>
    <submittedName>
        <fullName evidence="4">DNA-binding response regulator</fullName>
    </submittedName>
</protein>
<dbReference type="Gene3D" id="3.40.50.2300">
    <property type="match status" value="1"/>
</dbReference>
<dbReference type="GO" id="GO:0000155">
    <property type="term" value="F:phosphorelay sensor kinase activity"/>
    <property type="evidence" value="ECO:0007669"/>
    <property type="project" value="TreeGrafter"/>
</dbReference>
<evidence type="ECO:0000256" key="1">
    <source>
        <dbReference type="ARBA" id="ARBA00022553"/>
    </source>
</evidence>
<dbReference type="PROSITE" id="PS50110">
    <property type="entry name" value="RESPONSE_REGULATORY"/>
    <property type="match status" value="1"/>
</dbReference>
<keyword evidence="5" id="KW-1185">Reference proteome</keyword>
<name>W4UUC9_9BACE</name>
<dbReference type="AlphaFoldDB" id="W4UUC9"/>
<dbReference type="Proteomes" id="UP000019131">
    <property type="component" value="Unassembled WGS sequence"/>
</dbReference>
<dbReference type="InterPro" id="IPR001789">
    <property type="entry name" value="Sig_transdc_resp-reg_receiver"/>
</dbReference>
<comment type="caution">
    <text evidence="2">Lacks conserved residue(s) required for the propagation of feature annotation.</text>
</comment>
<reference evidence="4 5" key="1">
    <citation type="journal article" date="2014" name="Genome Announc.">
        <title>Draft Genome Sequence of Bacteroides reticulotermitis Strain JCM 10512T, Isolated from the Gut of a Termite.</title>
        <authorList>
            <person name="Yuki M."/>
            <person name="Oshima K."/>
            <person name="Suda W."/>
            <person name="Sakamoto M."/>
            <person name="Iida T."/>
            <person name="Hattori M."/>
            <person name="Ohkuma M."/>
        </authorList>
    </citation>
    <scope>NUCLEOTIDE SEQUENCE [LARGE SCALE GENOMIC DNA]</scope>
    <source>
        <strain evidence="4 5">JCM 10512</strain>
    </source>
</reference>
<evidence type="ECO:0000256" key="2">
    <source>
        <dbReference type="PROSITE-ProRule" id="PRU00169"/>
    </source>
</evidence>
<feature type="domain" description="Response regulatory" evidence="3">
    <location>
        <begin position="66"/>
        <end position="111"/>
    </location>
</feature>
<dbReference type="SUPFAM" id="SSF52172">
    <property type="entry name" value="CheY-like"/>
    <property type="match status" value="1"/>
</dbReference>
<dbReference type="PANTHER" id="PTHR43547">
    <property type="entry name" value="TWO-COMPONENT HISTIDINE KINASE"/>
    <property type="match status" value="1"/>
</dbReference>
<dbReference type="EMBL" id="BAIV01000020">
    <property type="protein sequence ID" value="GAE84855.1"/>
    <property type="molecule type" value="Genomic_DNA"/>
</dbReference>
<proteinExistence type="predicted"/>
<gene>
    <name evidence="4" type="ORF">JCM10512_3229</name>
</gene>
<comment type="caution">
    <text evidence="4">The sequence shown here is derived from an EMBL/GenBank/DDBJ whole genome shotgun (WGS) entry which is preliminary data.</text>
</comment>
<dbReference type="GO" id="GO:0003677">
    <property type="term" value="F:DNA binding"/>
    <property type="evidence" value="ECO:0007669"/>
    <property type="project" value="UniProtKB-KW"/>
</dbReference>
<sequence>MLIDLHGGRIGAFNNEDRGATFFYELPANLQEQEVSCPQHSYLNELLSAPEEDQVESVPFTLQGYSLLIVEDKQDLREFLKDALKDKFKKVYQAEDGLEALGSSNSSIRTS</sequence>